<accession>A0ABP7V239</accession>
<evidence type="ECO:0000313" key="1">
    <source>
        <dbReference type="EMBL" id="GAA4057786.1"/>
    </source>
</evidence>
<dbReference type="Proteomes" id="UP001500426">
    <property type="component" value="Unassembled WGS sequence"/>
</dbReference>
<evidence type="ECO:0000313" key="2">
    <source>
        <dbReference type="Proteomes" id="UP001500426"/>
    </source>
</evidence>
<dbReference type="EMBL" id="BAABCS010000021">
    <property type="protein sequence ID" value="GAA4057786.1"/>
    <property type="molecule type" value="Genomic_DNA"/>
</dbReference>
<name>A0ABP7V239_9FLAO</name>
<evidence type="ECO:0008006" key="3">
    <source>
        <dbReference type="Google" id="ProtNLM"/>
    </source>
</evidence>
<reference evidence="2" key="1">
    <citation type="journal article" date="2019" name="Int. J. Syst. Evol. Microbiol.">
        <title>The Global Catalogue of Microorganisms (GCM) 10K type strain sequencing project: providing services to taxonomists for standard genome sequencing and annotation.</title>
        <authorList>
            <consortium name="The Broad Institute Genomics Platform"/>
            <consortium name="The Broad Institute Genome Sequencing Center for Infectious Disease"/>
            <person name="Wu L."/>
            <person name="Ma J."/>
        </authorList>
    </citation>
    <scope>NUCLEOTIDE SEQUENCE [LARGE SCALE GENOMIC DNA]</scope>
    <source>
        <strain evidence="2">JCM 17068</strain>
    </source>
</reference>
<protein>
    <recommendedName>
        <fullName evidence="3">DUF2840 domain-containing protein</fullName>
    </recommendedName>
</protein>
<gene>
    <name evidence="1" type="ORF">GCM10022388_25670</name>
</gene>
<organism evidence="1 2">
    <name type="scientific">Flavobacterium chungnamense</name>
    <dbReference type="NCBI Taxonomy" id="706182"/>
    <lineage>
        <taxon>Bacteria</taxon>
        <taxon>Pseudomonadati</taxon>
        <taxon>Bacteroidota</taxon>
        <taxon>Flavobacteriia</taxon>
        <taxon>Flavobacteriales</taxon>
        <taxon>Flavobacteriaceae</taxon>
        <taxon>Flavobacterium</taxon>
    </lineage>
</organism>
<sequence>MAENKLLTSENSLEKLKFYNSGDVLFHSPAGMTFWNHKGFKINFYLQEDHILCNYDGMDFQFEIWSGSDAFNSFIKHFIIIKNDEIKIVFKDSIPKVVKNTWAKIGVDYDKIKNAEETLEFYKKMFNSRKFFISKKYLPFKNQIIEFLNDNYSNQLDDDYLPSKNK</sequence>
<keyword evidence="2" id="KW-1185">Reference proteome</keyword>
<comment type="caution">
    <text evidence="1">The sequence shown here is derived from an EMBL/GenBank/DDBJ whole genome shotgun (WGS) entry which is preliminary data.</text>
</comment>
<proteinExistence type="predicted"/>